<dbReference type="InterPro" id="IPR055343">
    <property type="entry name" value="CREG_beta-barrel"/>
</dbReference>
<dbReference type="SUPFAM" id="SSF50475">
    <property type="entry name" value="FMN-binding split barrel"/>
    <property type="match status" value="1"/>
</dbReference>
<evidence type="ECO:0000313" key="3">
    <source>
        <dbReference type="EMBL" id="KZZ95421.1"/>
    </source>
</evidence>
<proteinExistence type="predicted"/>
<feature type="compositionally biased region" description="Polar residues" evidence="1">
    <location>
        <begin position="301"/>
        <end position="317"/>
    </location>
</feature>
<dbReference type="InterPro" id="IPR012349">
    <property type="entry name" value="Split_barrel_FMN-bd"/>
</dbReference>
<feature type="compositionally biased region" description="Basic and acidic residues" evidence="1">
    <location>
        <begin position="274"/>
        <end position="287"/>
    </location>
</feature>
<dbReference type="Gene3D" id="2.30.110.10">
    <property type="entry name" value="Electron Transport, Fmn-binding Protein, Chain A"/>
    <property type="match status" value="1"/>
</dbReference>
<evidence type="ECO:0000259" key="2">
    <source>
        <dbReference type="Pfam" id="PF13883"/>
    </source>
</evidence>
<dbReference type="AlphaFoldDB" id="A0A168BKM5"/>
<evidence type="ECO:0000313" key="4">
    <source>
        <dbReference type="Proteomes" id="UP000078544"/>
    </source>
</evidence>
<dbReference type="EMBL" id="AZGY01000009">
    <property type="protein sequence ID" value="KZZ95421.1"/>
    <property type="molecule type" value="Genomic_DNA"/>
</dbReference>
<dbReference type="PANTHER" id="PTHR37273:SF1">
    <property type="entry name" value="ADL397C-AP"/>
    <property type="match status" value="1"/>
</dbReference>
<dbReference type="STRING" id="1081109.A0A168BKM5"/>
<organism evidence="3 4">
    <name type="scientific">Moelleriella libera RCEF 2490</name>
    <dbReference type="NCBI Taxonomy" id="1081109"/>
    <lineage>
        <taxon>Eukaryota</taxon>
        <taxon>Fungi</taxon>
        <taxon>Dikarya</taxon>
        <taxon>Ascomycota</taxon>
        <taxon>Pezizomycotina</taxon>
        <taxon>Sordariomycetes</taxon>
        <taxon>Hypocreomycetidae</taxon>
        <taxon>Hypocreales</taxon>
        <taxon>Clavicipitaceae</taxon>
        <taxon>Moelleriella</taxon>
    </lineage>
</organism>
<protein>
    <submittedName>
        <fullName evidence="3">FMN-binding split barrel-related protein</fullName>
    </submittedName>
</protein>
<reference evidence="3 4" key="1">
    <citation type="journal article" date="2016" name="Genome Biol. Evol.">
        <title>Divergent and convergent evolution of fungal pathogenicity.</title>
        <authorList>
            <person name="Shang Y."/>
            <person name="Xiao G."/>
            <person name="Zheng P."/>
            <person name="Cen K."/>
            <person name="Zhan S."/>
            <person name="Wang C."/>
        </authorList>
    </citation>
    <scope>NUCLEOTIDE SEQUENCE [LARGE SCALE GENOMIC DNA]</scope>
    <source>
        <strain evidence="3 4">RCEF 2490</strain>
    </source>
</reference>
<comment type="caution">
    <text evidence="3">The sequence shown here is derived from an EMBL/GenBank/DDBJ whole genome shotgun (WGS) entry which is preliminary data.</text>
</comment>
<dbReference type="Proteomes" id="UP000078544">
    <property type="component" value="Unassembled WGS sequence"/>
</dbReference>
<sequence>MKLTAAAAGFCGIATASLQSPLSVLENSADSSKIPTSFESAIMGRRILHFAKLGTLSTVFPSTTSHGPNGQEVRPGDMGGQPIGLMDYVADCEDEGNPTILAIKIGTSFKNAQAGSNITLSMRWIPPYPPARRMSLLSRLSVHIPCLSKHRSYNHAQETTPDTVPYSAANLPRFSLFGYLESIPTDPNKIVQLATCYTRKHPDAKYWLPGNPIHESEWMRLIVTHVYWVGGFGDRAYIGWIPVEEWQKVTRKEWESISCEVLVLGVLLMSGHGTSDKMPKPRLESRPGHLPLQDLTHERAPNSQSSALPQPCDTQFATADADEESSPRVNVRKTDQILKPEEK</sequence>
<name>A0A168BKM5_9HYPO</name>
<feature type="region of interest" description="Disordered" evidence="1">
    <location>
        <begin position="273"/>
        <end position="343"/>
    </location>
</feature>
<keyword evidence="4" id="KW-1185">Reference proteome</keyword>
<accession>A0A168BKM5</accession>
<feature type="domain" description="CREG-like beta-barrel" evidence="2">
    <location>
        <begin position="36"/>
        <end position="247"/>
    </location>
</feature>
<dbReference type="PANTHER" id="PTHR37273">
    <property type="entry name" value="CHROMOSOME 8, WHOLE GENOME SHOTGUN SEQUENCE"/>
    <property type="match status" value="1"/>
</dbReference>
<feature type="compositionally biased region" description="Basic and acidic residues" evidence="1">
    <location>
        <begin position="332"/>
        <end position="343"/>
    </location>
</feature>
<gene>
    <name evidence="3" type="ORF">AAL_04652</name>
</gene>
<dbReference type="Pfam" id="PF13883">
    <property type="entry name" value="CREG_beta-barrel"/>
    <property type="match status" value="1"/>
</dbReference>
<dbReference type="OrthoDB" id="2138282at2759"/>
<evidence type="ECO:0000256" key="1">
    <source>
        <dbReference type="SAM" id="MobiDB-lite"/>
    </source>
</evidence>